<accession>A0ABU4V6C5</accession>
<reference evidence="1 2" key="2">
    <citation type="submission" date="2023-11" db="EMBL/GenBank/DDBJ databases">
        <authorList>
            <person name="Lara A.C."/>
            <person name="Chronakova A."/>
        </authorList>
    </citation>
    <scope>NUCLEOTIDE SEQUENCE [LARGE SCALE GENOMIC DNA]</scope>
    <source>
        <strain evidence="1 2">BCCO 10_0061</strain>
    </source>
</reference>
<dbReference type="EMBL" id="JAXAVU010000014">
    <property type="protein sequence ID" value="MDX8147224.1"/>
    <property type="molecule type" value="Genomic_DNA"/>
</dbReference>
<sequence length="199" mass="22017">MDMDVLVPDLIERNWAWADANSPCGALPQWIERAGDLVVDGPVVWSTPDDTPFGEDSYDVPPRTYSVFVGIDGYGDDPERTRYDVRVVFIALAGPEKLAEATWRHEQAGLMTIEDYTCLASQKANSFITGETFARLKEAVLSTESVHRKGPWPNEVVDPETGLNVMLFPSYDSASGISCIELVDDVEELVGLLHFSYGI</sequence>
<gene>
    <name evidence="1" type="ORF">SK854_34305</name>
</gene>
<organism evidence="1 2">
    <name type="scientific">Lentzea sokolovensis</name>
    <dbReference type="NCBI Taxonomy" id="3095429"/>
    <lineage>
        <taxon>Bacteria</taxon>
        <taxon>Bacillati</taxon>
        <taxon>Actinomycetota</taxon>
        <taxon>Actinomycetes</taxon>
        <taxon>Pseudonocardiales</taxon>
        <taxon>Pseudonocardiaceae</taxon>
        <taxon>Lentzea</taxon>
    </lineage>
</organism>
<comment type="caution">
    <text evidence="1">The sequence shown here is derived from an EMBL/GenBank/DDBJ whole genome shotgun (WGS) entry which is preliminary data.</text>
</comment>
<evidence type="ECO:0000313" key="1">
    <source>
        <dbReference type="EMBL" id="MDX8147224.1"/>
    </source>
</evidence>
<dbReference type="RefSeq" id="WP_319979285.1">
    <property type="nucleotide sequence ID" value="NZ_JAXAVU010000014.1"/>
</dbReference>
<dbReference type="Proteomes" id="UP001285352">
    <property type="component" value="Unassembled WGS sequence"/>
</dbReference>
<evidence type="ECO:0000313" key="2">
    <source>
        <dbReference type="Proteomes" id="UP001285352"/>
    </source>
</evidence>
<reference evidence="1 2" key="1">
    <citation type="submission" date="2023-11" db="EMBL/GenBank/DDBJ databases">
        <title>Lentzea sokolovensis, sp. nov., Lentzea kristufkii, sp. nov., and Lentzea miocenensis, sp. nov., rare actinobacteria from Sokolov Coal Basin, Miocene lacustrine sediment, Czech Republic.</title>
        <authorList>
            <person name="Lara A."/>
            <person name="Kotroba L."/>
            <person name="Nouioui I."/>
            <person name="Neumann-Schaal M."/>
            <person name="Mast Y."/>
            <person name="Chronakova A."/>
        </authorList>
    </citation>
    <scope>NUCLEOTIDE SEQUENCE [LARGE SCALE GENOMIC DNA]</scope>
    <source>
        <strain evidence="1 2">BCCO 10_0061</strain>
    </source>
</reference>
<name>A0ABU4V6C5_9PSEU</name>
<protein>
    <submittedName>
        <fullName evidence="1">Uncharacterized protein</fullName>
    </submittedName>
</protein>
<keyword evidence="2" id="KW-1185">Reference proteome</keyword>
<proteinExistence type="predicted"/>